<keyword evidence="3" id="KW-1185">Reference proteome</keyword>
<evidence type="ECO:0000313" key="2">
    <source>
        <dbReference type="EMBL" id="KAK9117577.1"/>
    </source>
</evidence>
<dbReference type="EMBL" id="JBBNAE010000006">
    <property type="protein sequence ID" value="KAK9117577.1"/>
    <property type="molecule type" value="Genomic_DNA"/>
</dbReference>
<gene>
    <name evidence="2" type="ORF">Sjap_016524</name>
</gene>
<reference evidence="2 3" key="1">
    <citation type="submission" date="2024-01" db="EMBL/GenBank/DDBJ databases">
        <title>Genome assemblies of Stephania.</title>
        <authorList>
            <person name="Yang L."/>
        </authorList>
    </citation>
    <scope>NUCLEOTIDE SEQUENCE [LARGE SCALE GENOMIC DNA]</scope>
    <source>
        <strain evidence="2">QJT</strain>
        <tissue evidence="2">Leaf</tissue>
    </source>
</reference>
<feature type="transmembrane region" description="Helical" evidence="1">
    <location>
        <begin position="45"/>
        <end position="67"/>
    </location>
</feature>
<dbReference type="PANTHER" id="PTHR34781">
    <property type="entry name" value="TRANSMEMBRANE PROTEIN"/>
    <property type="match status" value="1"/>
</dbReference>
<dbReference type="PANTHER" id="PTHR34781:SF2">
    <property type="entry name" value="TRANSMEMBRANE PROTEIN"/>
    <property type="match status" value="1"/>
</dbReference>
<comment type="caution">
    <text evidence="2">The sequence shown here is derived from an EMBL/GenBank/DDBJ whole genome shotgun (WGS) entry which is preliminary data.</text>
</comment>
<evidence type="ECO:0000313" key="3">
    <source>
        <dbReference type="Proteomes" id="UP001417504"/>
    </source>
</evidence>
<dbReference type="AlphaFoldDB" id="A0AAP0NRX7"/>
<name>A0AAP0NRX7_9MAGN</name>
<organism evidence="2 3">
    <name type="scientific">Stephania japonica</name>
    <dbReference type="NCBI Taxonomy" id="461633"/>
    <lineage>
        <taxon>Eukaryota</taxon>
        <taxon>Viridiplantae</taxon>
        <taxon>Streptophyta</taxon>
        <taxon>Embryophyta</taxon>
        <taxon>Tracheophyta</taxon>
        <taxon>Spermatophyta</taxon>
        <taxon>Magnoliopsida</taxon>
        <taxon>Ranunculales</taxon>
        <taxon>Menispermaceae</taxon>
        <taxon>Menispermoideae</taxon>
        <taxon>Cissampelideae</taxon>
        <taxon>Stephania</taxon>
    </lineage>
</organism>
<keyword evidence="1" id="KW-0472">Membrane</keyword>
<keyword evidence="1" id="KW-1133">Transmembrane helix</keyword>
<proteinExistence type="predicted"/>
<evidence type="ECO:0000256" key="1">
    <source>
        <dbReference type="SAM" id="Phobius"/>
    </source>
</evidence>
<keyword evidence="1" id="KW-0812">Transmembrane</keyword>
<protein>
    <submittedName>
        <fullName evidence="2">Uncharacterized protein</fullName>
    </submittedName>
</protein>
<dbReference type="Proteomes" id="UP001417504">
    <property type="component" value="Unassembled WGS sequence"/>
</dbReference>
<feature type="transmembrane region" description="Helical" evidence="1">
    <location>
        <begin position="74"/>
        <end position="99"/>
    </location>
</feature>
<sequence>MRASRDHHQQSRVLYDLCCLLLDVLPCSSSSAASPPPRRSTSPAAFASLLLGVSLALMLCGSVTFLIGFMLMPWVLGMLTVFYLVGVVSNLSGLGRAILWPPTGKEMTDWNF</sequence>
<accession>A0AAP0NRX7</accession>